<feature type="binding site" evidence="9">
    <location>
        <position position="163"/>
    </location>
    <ligand>
        <name>S-adenosyl-L-methionine</name>
        <dbReference type="ChEBI" id="CHEBI:59789"/>
    </ligand>
</feature>
<dbReference type="PANTHER" id="PTHR10882">
    <property type="entry name" value="DIPHTHINE SYNTHASE"/>
    <property type="match status" value="1"/>
</dbReference>
<feature type="binding site" evidence="9">
    <location>
        <position position="9"/>
    </location>
    <ligand>
        <name>S-adenosyl-L-methionine</name>
        <dbReference type="ChEBI" id="CHEBI:59789"/>
    </ligand>
</feature>
<dbReference type="GO" id="GO:0032259">
    <property type="term" value="P:methylation"/>
    <property type="evidence" value="ECO:0007669"/>
    <property type="project" value="UniProtKB-KW"/>
</dbReference>
<name>A0A5E4ML78_9HEMI</name>
<proteinExistence type="inferred from homology"/>
<feature type="binding site" evidence="9">
    <location>
        <position position="249"/>
    </location>
    <ligand>
        <name>S-adenosyl-L-methionine</name>
        <dbReference type="ChEBI" id="CHEBI:59789"/>
    </ligand>
</feature>
<reference evidence="11 12" key="1">
    <citation type="submission" date="2019-08" db="EMBL/GenBank/DDBJ databases">
        <authorList>
            <person name="Alioto T."/>
            <person name="Alioto T."/>
            <person name="Gomez Garrido J."/>
        </authorList>
    </citation>
    <scope>NUCLEOTIDE SEQUENCE [LARGE SCALE GENOMIC DNA]</scope>
</reference>
<comment type="pathway">
    <text evidence="2">Protein modification; peptidyl-diphthamide biosynthesis.</text>
</comment>
<evidence type="ECO:0000256" key="9">
    <source>
        <dbReference type="PIRSR" id="PIRSR036432-1"/>
    </source>
</evidence>
<dbReference type="FunFam" id="3.40.1010.10:FF:000004">
    <property type="entry name" value="Putative diphthine synthase"/>
    <property type="match status" value="1"/>
</dbReference>
<keyword evidence="7 9" id="KW-0949">S-adenosyl-L-methionine</keyword>
<dbReference type="FunFam" id="3.30.950.10:FF:000004">
    <property type="entry name" value="Diphthine synthase putative"/>
    <property type="match status" value="1"/>
</dbReference>
<dbReference type="CDD" id="cd11647">
    <property type="entry name" value="DHP5_DphB"/>
    <property type="match status" value="1"/>
</dbReference>
<dbReference type="PIRSF" id="PIRSF036432">
    <property type="entry name" value="Diphthine_synth"/>
    <property type="match status" value="1"/>
</dbReference>
<dbReference type="InterPro" id="IPR035996">
    <property type="entry name" value="4pyrrol_Methylase_sf"/>
</dbReference>
<gene>
    <name evidence="11" type="ORF">CINCED_3A005203</name>
</gene>
<evidence type="ECO:0000256" key="8">
    <source>
        <dbReference type="ARBA" id="ARBA00048752"/>
    </source>
</evidence>
<dbReference type="GO" id="GO:0017183">
    <property type="term" value="P:protein histidyl modification to diphthamide"/>
    <property type="evidence" value="ECO:0007669"/>
    <property type="project" value="UniProtKB-UniPathway"/>
</dbReference>
<protein>
    <recommendedName>
        <fullName evidence="4">diphthine methyl ester synthase</fullName>
        <ecNumber evidence="4">2.1.1.314</ecNumber>
    </recommendedName>
</protein>
<dbReference type="GO" id="GO:0141133">
    <property type="term" value="F:diphthine methyl ester synthase activity"/>
    <property type="evidence" value="ECO:0007669"/>
    <property type="project" value="UniProtKB-EC"/>
</dbReference>
<evidence type="ECO:0000256" key="4">
    <source>
        <dbReference type="ARBA" id="ARBA00011927"/>
    </source>
</evidence>
<dbReference type="OrthoDB" id="2516at2759"/>
<dbReference type="PANTHER" id="PTHR10882:SF0">
    <property type="entry name" value="DIPHTHINE METHYL ESTER SYNTHASE"/>
    <property type="match status" value="1"/>
</dbReference>
<organism evidence="11 12">
    <name type="scientific">Cinara cedri</name>
    <dbReference type="NCBI Taxonomy" id="506608"/>
    <lineage>
        <taxon>Eukaryota</taxon>
        <taxon>Metazoa</taxon>
        <taxon>Ecdysozoa</taxon>
        <taxon>Arthropoda</taxon>
        <taxon>Hexapoda</taxon>
        <taxon>Insecta</taxon>
        <taxon>Pterygota</taxon>
        <taxon>Neoptera</taxon>
        <taxon>Paraneoptera</taxon>
        <taxon>Hemiptera</taxon>
        <taxon>Sternorrhyncha</taxon>
        <taxon>Aphidomorpha</taxon>
        <taxon>Aphidoidea</taxon>
        <taxon>Aphididae</taxon>
        <taxon>Lachninae</taxon>
        <taxon>Cinara</taxon>
    </lineage>
</organism>
<evidence type="ECO:0000256" key="3">
    <source>
        <dbReference type="ARBA" id="ARBA00006729"/>
    </source>
</evidence>
<evidence type="ECO:0000256" key="6">
    <source>
        <dbReference type="ARBA" id="ARBA00022679"/>
    </source>
</evidence>
<accession>A0A5E4ML78</accession>
<dbReference type="InterPro" id="IPR000878">
    <property type="entry name" value="4pyrrol_Mease"/>
</dbReference>
<evidence type="ECO:0000256" key="7">
    <source>
        <dbReference type="ARBA" id="ARBA00022691"/>
    </source>
</evidence>
<comment type="similarity">
    <text evidence="3">Belongs to the diphthine synthase family.</text>
</comment>
<dbReference type="UniPathway" id="UPA00559"/>
<dbReference type="SUPFAM" id="SSF53790">
    <property type="entry name" value="Tetrapyrrole methylase"/>
    <property type="match status" value="1"/>
</dbReference>
<keyword evidence="5 11" id="KW-0489">Methyltransferase</keyword>
<feature type="binding site" evidence="9">
    <location>
        <position position="84"/>
    </location>
    <ligand>
        <name>S-adenosyl-L-methionine</name>
        <dbReference type="ChEBI" id="CHEBI:59789"/>
    </ligand>
</feature>
<dbReference type="InterPro" id="IPR004551">
    <property type="entry name" value="Dphthn_synthase"/>
</dbReference>
<feature type="domain" description="Tetrapyrrole methylase" evidence="10">
    <location>
        <begin position="1"/>
        <end position="239"/>
    </location>
</feature>
<feature type="binding site" evidence="9">
    <location>
        <position position="87"/>
    </location>
    <ligand>
        <name>S-adenosyl-L-methionine</name>
        <dbReference type="ChEBI" id="CHEBI:59789"/>
    </ligand>
</feature>
<dbReference type="Pfam" id="PF00590">
    <property type="entry name" value="TP_methylase"/>
    <property type="match status" value="1"/>
</dbReference>
<keyword evidence="12" id="KW-1185">Reference proteome</keyword>
<dbReference type="AlphaFoldDB" id="A0A5E4ML78"/>
<dbReference type="InterPro" id="IPR014777">
    <property type="entry name" value="4pyrrole_Mease_sub1"/>
</dbReference>
<dbReference type="Gene3D" id="3.30.950.10">
    <property type="entry name" value="Methyltransferase, Cobalt-precorrin-4 Transmethylase, Domain 2"/>
    <property type="match status" value="1"/>
</dbReference>
<evidence type="ECO:0000256" key="5">
    <source>
        <dbReference type="ARBA" id="ARBA00022603"/>
    </source>
</evidence>
<dbReference type="EMBL" id="CABPRJ010000962">
    <property type="protein sequence ID" value="VVC32999.1"/>
    <property type="molecule type" value="Genomic_DNA"/>
</dbReference>
<evidence type="ECO:0000313" key="12">
    <source>
        <dbReference type="Proteomes" id="UP000325440"/>
    </source>
</evidence>
<keyword evidence="6" id="KW-0808">Transferase</keyword>
<evidence type="ECO:0000313" key="11">
    <source>
        <dbReference type="EMBL" id="VVC32999.1"/>
    </source>
</evidence>
<comment type="function">
    <text evidence="1">S-adenosyl-L-methionine-dependent methyltransferase that catalyzes four methylations of the modified target histidine residue in translation elongation factor 2 (EF-2), to form an intermediate called diphthine methyl ester. The four successive methylation reactions represent the second step of diphthamide biosynthesis.</text>
</comment>
<comment type="catalytic activity">
    <reaction evidence="8">
        <text>2-[(3S)-amino-3-carboxypropyl]-L-histidyl-[translation elongation factor 2] + 4 S-adenosyl-L-methionine = diphthine methyl ester-[translation elongation factor 2] + 4 S-adenosyl-L-homocysteine + 3 H(+)</text>
        <dbReference type="Rhea" id="RHEA:42652"/>
        <dbReference type="Rhea" id="RHEA-COMP:9749"/>
        <dbReference type="Rhea" id="RHEA-COMP:10173"/>
        <dbReference type="ChEBI" id="CHEBI:15378"/>
        <dbReference type="ChEBI" id="CHEBI:57856"/>
        <dbReference type="ChEBI" id="CHEBI:59789"/>
        <dbReference type="ChEBI" id="CHEBI:73995"/>
        <dbReference type="ChEBI" id="CHEBI:79005"/>
        <dbReference type="EC" id="2.1.1.314"/>
    </reaction>
</comment>
<dbReference type="NCBIfam" id="TIGR00522">
    <property type="entry name" value="dph5"/>
    <property type="match status" value="1"/>
</dbReference>
<sequence>MFYIVGVGLGDVKDITVRGLEIVRGAKRVYLESYTSILPENKIQLEQFYERSLIEADRNLVEQGADEILNNADTEDVVLLVVGDPFGATTHTDILLRAQDLKIETKVIHNASIINAIGCCGLQLYHFGETVSIPFWTDNWKPSSFINKINQNKAIGLHTLCLLDIQVKEPTWESLTKKTKVYQPPRFMEVNQACSQLLQIIDNNEFDGKNYVSRETFCVGAARIGWPDQKIVAGTLAEMVNVDLGPPLHSMVIVGTLHPLEEQFIKQFTIESK</sequence>
<dbReference type="Proteomes" id="UP000325440">
    <property type="component" value="Unassembled WGS sequence"/>
</dbReference>
<dbReference type="EC" id="2.1.1.314" evidence="4"/>
<feature type="binding site" evidence="9">
    <location>
        <begin position="112"/>
        <end position="113"/>
    </location>
    <ligand>
        <name>S-adenosyl-L-methionine</name>
        <dbReference type="ChEBI" id="CHEBI:59789"/>
    </ligand>
</feature>
<evidence type="ECO:0000259" key="10">
    <source>
        <dbReference type="Pfam" id="PF00590"/>
    </source>
</evidence>
<dbReference type="InterPro" id="IPR014776">
    <property type="entry name" value="4pyrrole_Mease_sub2"/>
</dbReference>
<dbReference type="Gene3D" id="3.40.1010.10">
    <property type="entry name" value="Cobalt-precorrin-4 Transmethylase, Domain 1"/>
    <property type="match status" value="1"/>
</dbReference>
<evidence type="ECO:0000256" key="1">
    <source>
        <dbReference type="ARBA" id="ARBA00004006"/>
    </source>
</evidence>
<evidence type="ECO:0000256" key="2">
    <source>
        <dbReference type="ARBA" id="ARBA00005156"/>
    </source>
</evidence>